<dbReference type="InterPro" id="IPR001227">
    <property type="entry name" value="Ac_transferase_dom_sf"/>
</dbReference>
<evidence type="ECO:0000259" key="7">
    <source>
        <dbReference type="SMART" id="SM00827"/>
    </source>
</evidence>
<evidence type="ECO:0000313" key="9">
    <source>
        <dbReference type="Proteomes" id="UP001446205"/>
    </source>
</evidence>
<sequence>MLGSTAFVFPGQGSQSVGMLSALAQDFAIVRDTFAEASDILSYDLWTLVQEGPAERLNQTLHTQPAMLAAGVAIYRVWVEESGTQPDFLAGHSLGEYTALVCAESLAYQDALALVMDRARFMQEAVPEGMGGMVAVLGMADEDVVRLCKEQARDEVLEPANFNSPGQLVVAGHLGAVQRLADAAGSAGAKKVVILPVSIPSHCSLMQPAAERLAERLNGINLGAPKVPVVNNVDVKTPSQPEQIKSALVRQLYSSVRWSDTIRYLARQGMSAVVELGPGRVLTGLTKRIDRSLLAMAIDDPATLEQAMDKI</sequence>
<dbReference type="SUPFAM" id="SSF52151">
    <property type="entry name" value="FabD/lysophospholipase-like"/>
    <property type="match status" value="1"/>
</dbReference>
<dbReference type="InterPro" id="IPR050858">
    <property type="entry name" value="Mal-CoA-ACP_Trans/PKS_FabD"/>
</dbReference>
<evidence type="ECO:0000256" key="1">
    <source>
        <dbReference type="ARBA" id="ARBA00013258"/>
    </source>
</evidence>
<gene>
    <name evidence="8" type="primary">fabD</name>
    <name evidence="8" type="ORF">WOB96_01485</name>
</gene>
<dbReference type="InterPro" id="IPR016035">
    <property type="entry name" value="Acyl_Trfase/lysoPLipase"/>
</dbReference>
<keyword evidence="3 6" id="KW-0808">Transferase</keyword>
<dbReference type="GO" id="GO:0004314">
    <property type="term" value="F:[acyl-carrier-protein] S-malonyltransferase activity"/>
    <property type="evidence" value="ECO:0007669"/>
    <property type="project" value="UniProtKB-EC"/>
</dbReference>
<dbReference type="SUPFAM" id="SSF55048">
    <property type="entry name" value="Probable ACP-binding domain of malonyl-CoA ACP transacylase"/>
    <property type="match status" value="1"/>
</dbReference>
<accession>A0ABU9D634</accession>
<name>A0ABU9D634_9PROT</name>
<dbReference type="Pfam" id="PF00698">
    <property type="entry name" value="Acyl_transf_1"/>
    <property type="match status" value="1"/>
</dbReference>
<evidence type="ECO:0000256" key="4">
    <source>
        <dbReference type="ARBA" id="ARBA00023315"/>
    </source>
</evidence>
<dbReference type="InterPro" id="IPR024925">
    <property type="entry name" value="Malonyl_CoA-ACP_transAc"/>
</dbReference>
<dbReference type="PIRSF" id="PIRSF000446">
    <property type="entry name" value="Mct"/>
    <property type="match status" value="1"/>
</dbReference>
<comment type="similarity">
    <text evidence="6">Belongs to the fabD family.</text>
</comment>
<dbReference type="Gene3D" id="3.30.70.250">
    <property type="entry name" value="Malonyl-CoA ACP transacylase, ACP-binding"/>
    <property type="match status" value="1"/>
</dbReference>
<dbReference type="EMBL" id="JBBPCO010000001">
    <property type="protein sequence ID" value="MEK8088426.1"/>
    <property type="molecule type" value="Genomic_DNA"/>
</dbReference>
<evidence type="ECO:0000256" key="5">
    <source>
        <dbReference type="ARBA" id="ARBA00048462"/>
    </source>
</evidence>
<evidence type="ECO:0000256" key="6">
    <source>
        <dbReference type="PIRNR" id="PIRNR000446"/>
    </source>
</evidence>
<dbReference type="InterPro" id="IPR014043">
    <property type="entry name" value="Acyl_transferase_dom"/>
</dbReference>
<dbReference type="EC" id="2.3.1.39" evidence="1 6"/>
<proteinExistence type="inferred from homology"/>
<evidence type="ECO:0000256" key="2">
    <source>
        <dbReference type="ARBA" id="ARBA00018953"/>
    </source>
</evidence>
<dbReference type="NCBIfam" id="TIGR00128">
    <property type="entry name" value="fabD"/>
    <property type="match status" value="1"/>
</dbReference>
<evidence type="ECO:0000256" key="3">
    <source>
        <dbReference type="ARBA" id="ARBA00022679"/>
    </source>
</evidence>
<dbReference type="InterPro" id="IPR016036">
    <property type="entry name" value="Malonyl_transacylase_ACP-bd"/>
</dbReference>
<dbReference type="PANTHER" id="PTHR42681:SF1">
    <property type="entry name" value="MALONYL-COA-ACYL CARRIER PROTEIN TRANSACYLASE, MITOCHONDRIAL"/>
    <property type="match status" value="1"/>
</dbReference>
<evidence type="ECO:0000313" key="8">
    <source>
        <dbReference type="EMBL" id="MEK8088426.1"/>
    </source>
</evidence>
<protein>
    <recommendedName>
        <fullName evidence="2 6">Malonyl CoA-acyl carrier protein transacylase</fullName>
        <ecNumber evidence="1 6">2.3.1.39</ecNumber>
    </recommendedName>
</protein>
<reference evidence="8 9" key="1">
    <citation type="submission" date="2024-04" db="EMBL/GenBank/DDBJ databases">
        <authorList>
            <person name="Abashina T."/>
            <person name="Shaikin A."/>
        </authorList>
    </citation>
    <scope>NUCLEOTIDE SEQUENCE [LARGE SCALE GENOMIC DNA]</scope>
    <source>
        <strain evidence="8 9">AAFK</strain>
    </source>
</reference>
<keyword evidence="4 6" id="KW-0012">Acyltransferase</keyword>
<dbReference type="SMART" id="SM00827">
    <property type="entry name" value="PKS_AT"/>
    <property type="match status" value="1"/>
</dbReference>
<dbReference type="Proteomes" id="UP001446205">
    <property type="component" value="Unassembled WGS sequence"/>
</dbReference>
<dbReference type="RefSeq" id="WP_341369489.1">
    <property type="nucleotide sequence ID" value="NZ_JBBPCO010000001.1"/>
</dbReference>
<dbReference type="PANTHER" id="PTHR42681">
    <property type="entry name" value="MALONYL-COA-ACYL CARRIER PROTEIN TRANSACYLASE, MITOCHONDRIAL"/>
    <property type="match status" value="1"/>
</dbReference>
<comment type="catalytic activity">
    <reaction evidence="5 6">
        <text>holo-[ACP] + malonyl-CoA = malonyl-[ACP] + CoA</text>
        <dbReference type="Rhea" id="RHEA:41792"/>
        <dbReference type="Rhea" id="RHEA-COMP:9623"/>
        <dbReference type="Rhea" id="RHEA-COMP:9685"/>
        <dbReference type="ChEBI" id="CHEBI:57287"/>
        <dbReference type="ChEBI" id="CHEBI:57384"/>
        <dbReference type="ChEBI" id="CHEBI:64479"/>
        <dbReference type="ChEBI" id="CHEBI:78449"/>
        <dbReference type="EC" id="2.3.1.39"/>
    </reaction>
</comment>
<organism evidence="8 9">
    <name type="scientific">Thermithiobacillus plumbiphilus</name>
    <dbReference type="NCBI Taxonomy" id="1729899"/>
    <lineage>
        <taxon>Bacteria</taxon>
        <taxon>Pseudomonadati</taxon>
        <taxon>Pseudomonadota</taxon>
        <taxon>Acidithiobacillia</taxon>
        <taxon>Acidithiobacillales</taxon>
        <taxon>Thermithiobacillaceae</taxon>
        <taxon>Thermithiobacillus</taxon>
    </lineage>
</organism>
<feature type="domain" description="Malonyl-CoA:ACP transacylase (MAT)" evidence="7">
    <location>
        <begin position="8"/>
        <end position="308"/>
    </location>
</feature>
<comment type="caution">
    <text evidence="8">The sequence shown here is derived from an EMBL/GenBank/DDBJ whole genome shotgun (WGS) entry which is preliminary data.</text>
</comment>
<keyword evidence="9" id="KW-1185">Reference proteome</keyword>
<dbReference type="Gene3D" id="3.40.366.10">
    <property type="entry name" value="Malonyl-Coenzyme A Acyl Carrier Protein, domain 2"/>
    <property type="match status" value="1"/>
</dbReference>
<dbReference type="InterPro" id="IPR004410">
    <property type="entry name" value="Malonyl_CoA-ACP_transAc_FabD"/>
</dbReference>